<protein>
    <recommendedName>
        <fullName evidence="1">TipAS antibiotic-recognition domain-containing protein</fullName>
    </recommendedName>
</protein>
<dbReference type="InterPro" id="IPR012925">
    <property type="entry name" value="TipAS_dom"/>
</dbReference>
<organism evidence="2 3">
    <name type="scientific">Leucobacter insecticola</name>
    <dbReference type="NCBI Taxonomy" id="2714934"/>
    <lineage>
        <taxon>Bacteria</taxon>
        <taxon>Bacillati</taxon>
        <taxon>Actinomycetota</taxon>
        <taxon>Actinomycetes</taxon>
        <taxon>Micrococcales</taxon>
        <taxon>Microbacteriaceae</taxon>
        <taxon>Leucobacter</taxon>
    </lineage>
</organism>
<feature type="domain" description="TipAS antibiotic-recognition" evidence="1">
    <location>
        <begin position="9"/>
        <end position="85"/>
    </location>
</feature>
<evidence type="ECO:0000313" key="3">
    <source>
        <dbReference type="Proteomes" id="UP000501387"/>
    </source>
</evidence>
<proteinExistence type="predicted"/>
<dbReference type="InterPro" id="IPR036244">
    <property type="entry name" value="TipA-like_antibiotic-bd"/>
</dbReference>
<accession>A0A6G8FK75</accession>
<dbReference type="RefSeq" id="WP_166324080.1">
    <property type="nucleotide sequence ID" value="NZ_CP049934.1"/>
</dbReference>
<dbReference type="Pfam" id="PF07739">
    <property type="entry name" value="TipAS"/>
    <property type="match status" value="1"/>
</dbReference>
<dbReference type="Gene3D" id="1.10.490.50">
    <property type="entry name" value="Antibiotic binding domain of TipA-like multidrug resistance regulators"/>
    <property type="match status" value="1"/>
</dbReference>
<dbReference type="AlphaFoldDB" id="A0A6G8FK75"/>
<dbReference type="EMBL" id="CP049934">
    <property type="protein sequence ID" value="QIM16748.1"/>
    <property type="molecule type" value="Genomic_DNA"/>
</dbReference>
<sequence length="92" mass="10006">MRVKGSLGAWNFQLARLRDEPGSSPGSAEAGVLIAEHRVAIGQHVSLSEENYRALAGLYLTDPFQRGILTSVDPRPPEWLAAAMLHARTAVR</sequence>
<evidence type="ECO:0000259" key="1">
    <source>
        <dbReference type="Pfam" id="PF07739"/>
    </source>
</evidence>
<reference evidence="2 3" key="1">
    <citation type="submission" date="2020-03" db="EMBL/GenBank/DDBJ databases">
        <title>Leucobacter sp. nov., isolated from beetles.</title>
        <authorList>
            <person name="Hyun D.-W."/>
            <person name="Bae J.-W."/>
        </authorList>
    </citation>
    <scope>NUCLEOTIDE SEQUENCE [LARGE SCALE GENOMIC DNA]</scope>
    <source>
        <strain evidence="2 3">HDW9B</strain>
    </source>
</reference>
<dbReference type="Proteomes" id="UP000501387">
    <property type="component" value="Chromosome"/>
</dbReference>
<name>A0A6G8FK75_9MICO</name>
<gene>
    <name evidence="2" type="ORF">G7067_10570</name>
</gene>
<dbReference type="SUPFAM" id="SSF89082">
    <property type="entry name" value="Antibiotic binding domain of TipA-like multidrug resistance regulators"/>
    <property type="match status" value="1"/>
</dbReference>
<dbReference type="KEGG" id="lins:G7067_10570"/>
<keyword evidence="3" id="KW-1185">Reference proteome</keyword>
<evidence type="ECO:0000313" key="2">
    <source>
        <dbReference type="EMBL" id="QIM16748.1"/>
    </source>
</evidence>